<evidence type="ECO:0000256" key="1">
    <source>
        <dbReference type="ARBA" id="ARBA00022723"/>
    </source>
</evidence>
<comment type="caution">
    <text evidence="5">The sequence shown here is derived from an EMBL/GenBank/DDBJ whole genome shotgun (WGS) entry which is preliminary data.</text>
</comment>
<dbReference type="EMBL" id="JACGWJ010000021">
    <property type="protein sequence ID" value="KAL0335300.1"/>
    <property type="molecule type" value="Genomic_DNA"/>
</dbReference>
<name>A0AAW2MVU3_SESRA</name>
<accession>A0AAW2MVU3</accession>
<dbReference type="InterPro" id="IPR045894">
    <property type="entry name" value="At5g08430-like"/>
</dbReference>
<keyword evidence="3" id="KW-0862">Zinc</keyword>
<evidence type="ECO:0000259" key="4">
    <source>
        <dbReference type="Pfam" id="PF25980"/>
    </source>
</evidence>
<dbReference type="InterPro" id="IPR011011">
    <property type="entry name" value="Znf_FYVE_PHD"/>
</dbReference>
<evidence type="ECO:0000256" key="3">
    <source>
        <dbReference type="ARBA" id="ARBA00022833"/>
    </source>
</evidence>
<dbReference type="GO" id="GO:0008270">
    <property type="term" value="F:zinc ion binding"/>
    <property type="evidence" value="ECO:0007669"/>
    <property type="project" value="UniProtKB-KW"/>
</dbReference>
<dbReference type="PANTHER" id="PTHR46851:SF11">
    <property type="entry name" value="GYF DOMAIN-CONTAINING PROTEIN"/>
    <property type="match status" value="1"/>
</dbReference>
<keyword evidence="1" id="KW-0479">Metal-binding</keyword>
<dbReference type="AlphaFoldDB" id="A0AAW2MVU3"/>
<dbReference type="SUPFAM" id="SSF57903">
    <property type="entry name" value="FYVE/PHD zinc finger"/>
    <property type="match status" value="1"/>
</dbReference>
<dbReference type="InterPro" id="IPR058668">
    <property type="entry name" value="NERD_dom"/>
</dbReference>
<proteinExistence type="predicted"/>
<feature type="domain" description="NERD" evidence="4">
    <location>
        <begin position="120"/>
        <end position="150"/>
    </location>
</feature>
<gene>
    <name evidence="5" type="ORF">Sradi_4741900</name>
</gene>
<dbReference type="Pfam" id="PF25980">
    <property type="entry name" value="NERD_plant"/>
    <property type="match status" value="1"/>
</dbReference>
<reference evidence="5" key="2">
    <citation type="journal article" date="2024" name="Plant">
        <title>Genomic evolution and insights into agronomic trait innovations of Sesamum species.</title>
        <authorList>
            <person name="Miao H."/>
            <person name="Wang L."/>
            <person name="Qu L."/>
            <person name="Liu H."/>
            <person name="Sun Y."/>
            <person name="Le M."/>
            <person name="Wang Q."/>
            <person name="Wei S."/>
            <person name="Zheng Y."/>
            <person name="Lin W."/>
            <person name="Duan Y."/>
            <person name="Cao H."/>
            <person name="Xiong S."/>
            <person name="Wang X."/>
            <person name="Wei L."/>
            <person name="Li C."/>
            <person name="Ma Q."/>
            <person name="Ju M."/>
            <person name="Zhao R."/>
            <person name="Li G."/>
            <person name="Mu C."/>
            <person name="Tian Q."/>
            <person name="Mei H."/>
            <person name="Zhang T."/>
            <person name="Gao T."/>
            <person name="Zhang H."/>
        </authorList>
    </citation>
    <scope>NUCLEOTIDE SEQUENCE</scope>
    <source>
        <strain evidence="5">G02</strain>
    </source>
</reference>
<dbReference type="PANTHER" id="PTHR46851">
    <property type="entry name" value="OS01G0884500 PROTEIN"/>
    <property type="match status" value="1"/>
</dbReference>
<sequence>MGARTYAMIQTSFMPSQSSKDQAASWHTCFLCRRSSYLHCYTCKNAVCRRCLPAADFLQVKGERGFCNSCLKLVLLIEENKDHDSDGEECSDLRQKVAAGLLERPTVGELEQKAKILHKDITMHRIKKELALLQNLIDRANEKGWRREYPL</sequence>
<reference evidence="5" key="1">
    <citation type="submission" date="2020-06" db="EMBL/GenBank/DDBJ databases">
        <authorList>
            <person name="Li T."/>
            <person name="Hu X."/>
            <person name="Zhang T."/>
            <person name="Song X."/>
            <person name="Zhang H."/>
            <person name="Dai N."/>
            <person name="Sheng W."/>
            <person name="Hou X."/>
            <person name="Wei L."/>
        </authorList>
    </citation>
    <scope>NUCLEOTIDE SEQUENCE</scope>
    <source>
        <strain evidence="5">G02</strain>
        <tissue evidence="5">Leaf</tissue>
    </source>
</reference>
<keyword evidence="2" id="KW-0863">Zinc-finger</keyword>
<protein>
    <recommendedName>
        <fullName evidence="4">NERD domain-containing protein</fullName>
    </recommendedName>
</protein>
<organism evidence="5">
    <name type="scientific">Sesamum radiatum</name>
    <name type="common">Black benniseed</name>
    <dbReference type="NCBI Taxonomy" id="300843"/>
    <lineage>
        <taxon>Eukaryota</taxon>
        <taxon>Viridiplantae</taxon>
        <taxon>Streptophyta</taxon>
        <taxon>Embryophyta</taxon>
        <taxon>Tracheophyta</taxon>
        <taxon>Spermatophyta</taxon>
        <taxon>Magnoliopsida</taxon>
        <taxon>eudicotyledons</taxon>
        <taxon>Gunneridae</taxon>
        <taxon>Pentapetalae</taxon>
        <taxon>asterids</taxon>
        <taxon>lamiids</taxon>
        <taxon>Lamiales</taxon>
        <taxon>Pedaliaceae</taxon>
        <taxon>Sesamum</taxon>
    </lineage>
</organism>
<evidence type="ECO:0000256" key="2">
    <source>
        <dbReference type="ARBA" id="ARBA00022771"/>
    </source>
</evidence>
<evidence type="ECO:0000313" key="5">
    <source>
        <dbReference type="EMBL" id="KAL0335300.1"/>
    </source>
</evidence>